<dbReference type="EMBL" id="JACSQB010000050">
    <property type="protein sequence ID" value="MBD8046825.1"/>
    <property type="molecule type" value="Genomic_DNA"/>
</dbReference>
<evidence type="ECO:0008006" key="3">
    <source>
        <dbReference type="Google" id="ProtNLM"/>
    </source>
</evidence>
<organism evidence="1 2">
    <name type="scientific">Clostridium faecium</name>
    <dbReference type="NCBI Taxonomy" id="2762223"/>
    <lineage>
        <taxon>Bacteria</taxon>
        <taxon>Bacillati</taxon>
        <taxon>Bacillota</taxon>
        <taxon>Clostridia</taxon>
        <taxon>Eubacteriales</taxon>
        <taxon>Clostridiaceae</taxon>
        <taxon>Clostridium</taxon>
    </lineage>
</organism>
<sequence>MVIKLNIEEIKSIRYKIYVDFKESTGLNDNNIISVRPTHLKILFELYNKNFLSNYFSEDFIRNMTFSFSTKMTKAAGKTIYKRISSNESFEIKLSLNFLKNYNKTNREKIVSGITTKDVVEAMMIILEHEICHLIEFYKYKTSSCKTEKFKILSRNLFGHSDIYHKLPTNSEIFMEKFHIELGNKVVFKYKGVLLQGTLYKINKNAVVMVNDDKGAYCDKFNNRYSKYYVPLEQIKKINFKGGDVVD</sequence>
<protein>
    <recommendedName>
        <fullName evidence="3">SprT-like family protein</fullName>
    </recommendedName>
</protein>
<evidence type="ECO:0000313" key="1">
    <source>
        <dbReference type="EMBL" id="MBD8046825.1"/>
    </source>
</evidence>
<gene>
    <name evidence="1" type="ORF">H9637_07180</name>
</gene>
<accession>A0ABR8YRE8</accession>
<proteinExistence type="predicted"/>
<comment type="caution">
    <text evidence="1">The sequence shown here is derived from an EMBL/GenBank/DDBJ whole genome shotgun (WGS) entry which is preliminary data.</text>
</comment>
<evidence type="ECO:0000313" key="2">
    <source>
        <dbReference type="Proteomes" id="UP000627166"/>
    </source>
</evidence>
<dbReference type="Proteomes" id="UP000627166">
    <property type="component" value="Unassembled WGS sequence"/>
</dbReference>
<name>A0ABR8YRE8_9CLOT</name>
<dbReference type="RefSeq" id="WP_191739802.1">
    <property type="nucleotide sequence ID" value="NZ_JACSQB010000050.1"/>
</dbReference>
<keyword evidence="2" id="KW-1185">Reference proteome</keyword>
<reference evidence="1 2" key="1">
    <citation type="submission" date="2020-08" db="EMBL/GenBank/DDBJ databases">
        <title>A Genomic Blueprint of the Chicken Gut Microbiome.</title>
        <authorList>
            <person name="Gilroy R."/>
            <person name="Ravi A."/>
            <person name="Getino M."/>
            <person name="Pursley I."/>
            <person name="Horton D.L."/>
            <person name="Alikhan N.-F."/>
            <person name="Baker D."/>
            <person name="Gharbi K."/>
            <person name="Hall N."/>
            <person name="Watson M."/>
            <person name="Adriaenssens E.M."/>
            <person name="Foster-Nyarko E."/>
            <person name="Jarju S."/>
            <person name="Secka A."/>
            <person name="Antonio M."/>
            <person name="Oren A."/>
            <person name="Chaudhuri R."/>
            <person name="La Ragione R.M."/>
            <person name="Hildebrand F."/>
            <person name="Pallen M.J."/>
        </authorList>
    </citation>
    <scope>NUCLEOTIDE SEQUENCE [LARGE SCALE GENOMIC DNA]</scope>
    <source>
        <strain evidence="1 2">N37</strain>
    </source>
</reference>